<dbReference type="PANTHER" id="PTHR21666:SF270">
    <property type="entry name" value="MUREIN HYDROLASE ACTIVATOR ENVC"/>
    <property type="match status" value="1"/>
</dbReference>
<organism evidence="4 5">
    <name type="scientific">Sphingomonas rustica</name>
    <dbReference type="NCBI Taxonomy" id="3103142"/>
    <lineage>
        <taxon>Bacteria</taxon>
        <taxon>Pseudomonadati</taxon>
        <taxon>Pseudomonadota</taxon>
        <taxon>Alphaproteobacteria</taxon>
        <taxon>Sphingomonadales</taxon>
        <taxon>Sphingomonadaceae</taxon>
        <taxon>Sphingomonas</taxon>
    </lineage>
</organism>
<dbReference type="InterPro" id="IPR011055">
    <property type="entry name" value="Dup_hybrid_motif"/>
</dbReference>
<sequence>MWIRGAALIALALTTGCTMVPPMAQRASAEPPSAPYRDTWSPPASAHVAPPTAWQARPVLADAIEVAATTYIVRQGDTLRLIAERTGAGSEAIARPNNLVPPYAVRPGQRLFIPGGRYHTVHEGETGIAIARAYAVRWSRIIAANALSEPYVLRTGLRLLIPAVDDRSEARGDRVQVDLDDIVTGTRPALALADRAEPAAAPHRSGTLPGEMPSSLRPPASLQWPLKGMVVTRFGPGRSGERSTGIKIATPIGTPVMAAADGVVAYVGRDVPSLGGLVILRHGGTWTSVYGHAGQLLVRPGQTVRQGEMIALSGNSGRADRPELHFELRDGRSPVDPLTRLPQR</sequence>
<feature type="signal peptide" evidence="2">
    <location>
        <begin position="1"/>
        <end position="20"/>
    </location>
</feature>
<dbReference type="CDD" id="cd00118">
    <property type="entry name" value="LysM"/>
    <property type="match status" value="2"/>
</dbReference>
<evidence type="ECO:0000313" key="4">
    <source>
        <dbReference type="EMBL" id="MEN3746311.1"/>
    </source>
</evidence>
<dbReference type="EC" id="3.4.24.-" evidence="4"/>
<dbReference type="SMART" id="SM00257">
    <property type="entry name" value="LysM"/>
    <property type="match status" value="2"/>
</dbReference>
<dbReference type="Gene3D" id="2.70.70.10">
    <property type="entry name" value="Glucose Permease (Domain IIA)"/>
    <property type="match status" value="1"/>
</dbReference>
<evidence type="ECO:0000256" key="2">
    <source>
        <dbReference type="SAM" id="SignalP"/>
    </source>
</evidence>
<dbReference type="Pfam" id="PF01551">
    <property type="entry name" value="Peptidase_M23"/>
    <property type="match status" value="1"/>
</dbReference>
<dbReference type="RefSeq" id="WP_346245316.1">
    <property type="nucleotide sequence ID" value="NZ_JBDIZK010000002.1"/>
</dbReference>
<dbReference type="Gene3D" id="3.10.350.10">
    <property type="entry name" value="LysM domain"/>
    <property type="match status" value="2"/>
</dbReference>
<evidence type="ECO:0000313" key="5">
    <source>
        <dbReference type="Proteomes" id="UP001427805"/>
    </source>
</evidence>
<name>A0ABV0B624_9SPHN</name>
<keyword evidence="4" id="KW-0378">Hydrolase</keyword>
<protein>
    <submittedName>
        <fullName evidence="4">M23 family metallopeptidase</fullName>
        <ecNumber evidence="4">3.4.24.-</ecNumber>
    </submittedName>
</protein>
<feature type="domain" description="LysM" evidence="3">
    <location>
        <begin position="69"/>
        <end position="113"/>
    </location>
</feature>
<dbReference type="SUPFAM" id="SSF51261">
    <property type="entry name" value="Duplicated hybrid motif"/>
    <property type="match status" value="1"/>
</dbReference>
<feature type="region of interest" description="Disordered" evidence="1">
    <location>
        <begin position="24"/>
        <end position="49"/>
    </location>
</feature>
<dbReference type="Proteomes" id="UP001427805">
    <property type="component" value="Unassembled WGS sequence"/>
</dbReference>
<dbReference type="GO" id="GO:0016787">
    <property type="term" value="F:hydrolase activity"/>
    <property type="evidence" value="ECO:0007669"/>
    <property type="project" value="UniProtKB-KW"/>
</dbReference>
<keyword evidence="2" id="KW-0732">Signal</keyword>
<dbReference type="Pfam" id="PF01476">
    <property type="entry name" value="LysM"/>
    <property type="match status" value="2"/>
</dbReference>
<dbReference type="InterPro" id="IPR016047">
    <property type="entry name" value="M23ase_b-sheet_dom"/>
</dbReference>
<evidence type="ECO:0000259" key="3">
    <source>
        <dbReference type="PROSITE" id="PS51782"/>
    </source>
</evidence>
<dbReference type="PROSITE" id="PS51257">
    <property type="entry name" value="PROKAR_LIPOPROTEIN"/>
    <property type="match status" value="1"/>
</dbReference>
<feature type="region of interest" description="Disordered" evidence="1">
    <location>
        <begin position="194"/>
        <end position="217"/>
    </location>
</feature>
<dbReference type="InterPro" id="IPR018392">
    <property type="entry name" value="LysM"/>
</dbReference>
<dbReference type="SUPFAM" id="SSF54106">
    <property type="entry name" value="LysM domain"/>
    <property type="match status" value="1"/>
</dbReference>
<evidence type="ECO:0000256" key="1">
    <source>
        <dbReference type="SAM" id="MobiDB-lite"/>
    </source>
</evidence>
<dbReference type="EMBL" id="JBDIZK010000002">
    <property type="protein sequence ID" value="MEN3746311.1"/>
    <property type="molecule type" value="Genomic_DNA"/>
</dbReference>
<accession>A0ABV0B624</accession>
<feature type="domain" description="LysM" evidence="3">
    <location>
        <begin position="117"/>
        <end position="161"/>
    </location>
</feature>
<reference evidence="4 5" key="1">
    <citation type="submission" date="2024-05" db="EMBL/GenBank/DDBJ databases">
        <title>Sphingomonas sp. HF-S3 16S ribosomal RNA gene Genome sequencing and assembly.</title>
        <authorList>
            <person name="Lee H."/>
        </authorList>
    </citation>
    <scope>NUCLEOTIDE SEQUENCE [LARGE SCALE GENOMIC DNA]</scope>
    <source>
        <strain evidence="4 5">HF-S3</strain>
    </source>
</reference>
<dbReference type="PROSITE" id="PS51782">
    <property type="entry name" value="LYSM"/>
    <property type="match status" value="2"/>
</dbReference>
<dbReference type="InterPro" id="IPR050570">
    <property type="entry name" value="Cell_wall_metabolism_enzyme"/>
</dbReference>
<dbReference type="PANTHER" id="PTHR21666">
    <property type="entry name" value="PEPTIDASE-RELATED"/>
    <property type="match status" value="1"/>
</dbReference>
<dbReference type="CDD" id="cd12797">
    <property type="entry name" value="M23_peptidase"/>
    <property type="match status" value="1"/>
</dbReference>
<feature type="chain" id="PRO_5046002923" evidence="2">
    <location>
        <begin position="21"/>
        <end position="344"/>
    </location>
</feature>
<gene>
    <name evidence="4" type="ORF">TPR58_03965</name>
</gene>
<dbReference type="InterPro" id="IPR036779">
    <property type="entry name" value="LysM_dom_sf"/>
</dbReference>
<proteinExistence type="predicted"/>
<comment type="caution">
    <text evidence="4">The sequence shown here is derived from an EMBL/GenBank/DDBJ whole genome shotgun (WGS) entry which is preliminary data.</text>
</comment>
<keyword evidence="5" id="KW-1185">Reference proteome</keyword>